<dbReference type="EMBL" id="PKSM01000033">
    <property type="protein sequence ID" value="POW20456.1"/>
    <property type="molecule type" value="Genomic_DNA"/>
</dbReference>
<feature type="compositionally biased region" description="Polar residues" evidence="1">
    <location>
        <begin position="29"/>
        <end position="59"/>
    </location>
</feature>
<dbReference type="AlphaFoldDB" id="A0A2S4WFA0"/>
<gene>
    <name evidence="2" type="ORF">PSHT_03526</name>
</gene>
<name>A0A2S4WFA0_9BASI</name>
<comment type="caution">
    <text evidence="2">The sequence shown here is derived from an EMBL/GenBank/DDBJ whole genome shotgun (WGS) entry which is preliminary data.</text>
</comment>
<protein>
    <submittedName>
        <fullName evidence="2">Uncharacterized protein</fullName>
    </submittedName>
</protein>
<accession>A0A2S4WFA0</accession>
<evidence type="ECO:0000313" key="3">
    <source>
        <dbReference type="Proteomes" id="UP000238274"/>
    </source>
</evidence>
<keyword evidence="3" id="KW-1185">Reference proteome</keyword>
<proteinExistence type="predicted"/>
<dbReference type="VEuPathDB" id="FungiDB:PSTT_02227"/>
<reference evidence="3" key="2">
    <citation type="journal article" date="2018" name="BMC Genomics">
        <title>Genomic insights into host adaptation between the wheat stripe rust pathogen (Puccinia striiformis f. sp. tritici) and the barley stripe rust pathogen (Puccinia striiformis f. sp. hordei).</title>
        <authorList>
            <person name="Xia C."/>
            <person name="Wang M."/>
            <person name="Yin C."/>
            <person name="Cornejo O.E."/>
            <person name="Hulbert S.H."/>
            <person name="Chen X."/>
        </authorList>
    </citation>
    <scope>NUCLEOTIDE SEQUENCE [LARGE SCALE GENOMIC DNA]</scope>
    <source>
        <strain evidence="3">93TX-2</strain>
    </source>
</reference>
<reference evidence="3" key="3">
    <citation type="journal article" date="2018" name="Mol. Plant Microbe Interact.">
        <title>Genome sequence resources for the wheat stripe rust pathogen (Puccinia striiformis f. sp. tritici) and the barley stripe rust pathogen (Puccinia striiformis f. sp. hordei).</title>
        <authorList>
            <person name="Xia C."/>
            <person name="Wang M."/>
            <person name="Yin C."/>
            <person name="Cornejo O.E."/>
            <person name="Hulbert S.H."/>
            <person name="Chen X."/>
        </authorList>
    </citation>
    <scope>NUCLEOTIDE SEQUENCE [LARGE SCALE GENOMIC DNA]</scope>
    <source>
        <strain evidence="3">93TX-2</strain>
    </source>
</reference>
<feature type="compositionally biased region" description="Polar residues" evidence="1">
    <location>
        <begin position="125"/>
        <end position="135"/>
    </location>
</feature>
<reference evidence="2 3" key="1">
    <citation type="submission" date="2017-12" db="EMBL/GenBank/DDBJ databases">
        <title>Gene loss provides genomic basis for host adaptation in cereal stripe rust fungi.</title>
        <authorList>
            <person name="Xia C."/>
        </authorList>
    </citation>
    <scope>NUCLEOTIDE SEQUENCE [LARGE SCALE GENOMIC DNA]</scope>
    <source>
        <strain evidence="2 3">93TX-2</strain>
    </source>
</reference>
<evidence type="ECO:0000313" key="2">
    <source>
        <dbReference type="EMBL" id="POW20456.1"/>
    </source>
</evidence>
<evidence type="ECO:0000256" key="1">
    <source>
        <dbReference type="SAM" id="MobiDB-lite"/>
    </source>
</evidence>
<dbReference type="Proteomes" id="UP000238274">
    <property type="component" value="Unassembled WGS sequence"/>
</dbReference>
<organism evidence="2 3">
    <name type="scientific">Puccinia striiformis</name>
    <dbReference type="NCBI Taxonomy" id="27350"/>
    <lineage>
        <taxon>Eukaryota</taxon>
        <taxon>Fungi</taxon>
        <taxon>Dikarya</taxon>
        <taxon>Basidiomycota</taxon>
        <taxon>Pucciniomycotina</taxon>
        <taxon>Pucciniomycetes</taxon>
        <taxon>Pucciniales</taxon>
        <taxon>Pucciniaceae</taxon>
        <taxon>Puccinia</taxon>
    </lineage>
</organism>
<feature type="region of interest" description="Disordered" evidence="1">
    <location>
        <begin position="1"/>
        <end position="139"/>
    </location>
</feature>
<feature type="compositionally biased region" description="Basic and acidic residues" evidence="1">
    <location>
        <begin position="65"/>
        <end position="77"/>
    </location>
</feature>
<sequence length="208" mass="22827">MSDRLQIISNSLRSSNQGDDILTPGDASLPSTLNPHTETLSQGDISNPTQIDQPSQTSVAMPPKEPIKAVTTREPDPLKPQPKRQRNRPMGRPPPSKKGLLSPEEAQMMNVWEPGLKSRKKPKENNTQSSTSSNPLHPLVSLLSGSLKFKKVSKTTWTDEDIARVIEKYLAADKIGDKETSDTFYAVELLKSADGAAFLTNTEDGELH</sequence>
<dbReference type="VEuPathDB" id="FungiDB:PSHT_03526"/>
<feature type="compositionally biased region" description="Polar residues" evidence="1">
    <location>
        <begin position="7"/>
        <end position="18"/>
    </location>
</feature>